<dbReference type="Gene3D" id="3.40.830.10">
    <property type="entry name" value="LigB-like"/>
    <property type="match status" value="1"/>
</dbReference>
<gene>
    <name evidence="2" type="ORF">GCM10023353_22310</name>
</gene>
<evidence type="ECO:0000313" key="2">
    <source>
        <dbReference type="EMBL" id="GAA4815893.1"/>
    </source>
</evidence>
<evidence type="ECO:0008006" key="4">
    <source>
        <dbReference type="Google" id="ProtNLM"/>
    </source>
</evidence>
<organism evidence="2 3">
    <name type="scientific">Tomitella cavernea</name>
    <dbReference type="NCBI Taxonomy" id="1387982"/>
    <lineage>
        <taxon>Bacteria</taxon>
        <taxon>Bacillati</taxon>
        <taxon>Actinomycetota</taxon>
        <taxon>Actinomycetes</taxon>
        <taxon>Mycobacteriales</taxon>
        <taxon>Tomitella</taxon>
    </lineage>
</organism>
<protein>
    <recommendedName>
        <fullName evidence="4">Extradiol ring-cleavage dioxygenase class III enzyme subunit B domain-containing protein</fullName>
    </recommendedName>
</protein>
<feature type="region of interest" description="Disordered" evidence="1">
    <location>
        <begin position="100"/>
        <end position="129"/>
    </location>
</feature>
<dbReference type="EMBL" id="BAABKQ010000001">
    <property type="protein sequence ID" value="GAA4815893.1"/>
    <property type="molecule type" value="Genomic_DNA"/>
</dbReference>
<comment type="caution">
    <text evidence="2">The sequence shown here is derived from an EMBL/GenBank/DDBJ whole genome shotgun (WGS) entry which is preliminary data.</text>
</comment>
<proteinExistence type="predicted"/>
<dbReference type="SUPFAM" id="SSF53213">
    <property type="entry name" value="LigB-like"/>
    <property type="match status" value="1"/>
</dbReference>
<sequence>MAADDRLAWTIVLTSVCVVPATPLLVPRLCGGAGALPELRGRVLAAVGAMAAGADAWFVVGAGEAGDGLPQDGVSRYPAEPSTGSFVGFGVDVRVTLDGRAGEERDADDHRNPSAGAREEVCAGGAQPGSAPAASMALPLLIAGWLRGGLARDLRPRRPVTGMRVGREAPWEVCVESGRALRRDIDARPERIGVLVIGDGPSTLTAKAPGAFDERARPLAEEVAAAMADGDAAALIRLEPRQCARVGLDVRSALQVAAGLVGDDRVRVDHQSVQWPYGVAYYTGLWSV</sequence>
<feature type="compositionally biased region" description="Basic and acidic residues" evidence="1">
    <location>
        <begin position="100"/>
        <end position="121"/>
    </location>
</feature>
<reference evidence="3" key="1">
    <citation type="journal article" date="2019" name="Int. J. Syst. Evol. Microbiol.">
        <title>The Global Catalogue of Microorganisms (GCM) 10K type strain sequencing project: providing services to taxonomists for standard genome sequencing and annotation.</title>
        <authorList>
            <consortium name="The Broad Institute Genomics Platform"/>
            <consortium name="The Broad Institute Genome Sequencing Center for Infectious Disease"/>
            <person name="Wu L."/>
            <person name="Ma J."/>
        </authorList>
    </citation>
    <scope>NUCLEOTIDE SEQUENCE [LARGE SCALE GENOMIC DNA]</scope>
    <source>
        <strain evidence="3">JCM 18542</strain>
    </source>
</reference>
<accession>A0ABP9CWG7</accession>
<keyword evidence="3" id="KW-1185">Reference proteome</keyword>
<dbReference type="Proteomes" id="UP001500839">
    <property type="component" value="Unassembled WGS sequence"/>
</dbReference>
<evidence type="ECO:0000313" key="3">
    <source>
        <dbReference type="Proteomes" id="UP001500839"/>
    </source>
</evidence>
<name>A0ABP9CWG7_9ACTN</name>
<evidence type="ECO:0000256" key="1">
    <source>
        <dbReference type="SAM" id="MobiDB-lite"/>
    </source>
</evidence>